<dbReference type="SUPFAM" id="SSF53474">
    <property type="entry name" value="alpha/beta-Hydrolases"/>
    <property type="match status" value="1"/>
</dbReference>
<dbReference type="InterPro" id="IPR029058">
    <property type="entry name" value="AB_hydrolase_fold"/>
</dbReference>
<evidence type="ECO:0000259" key="1">
    <source>
        <dbReference type="Pfam" id="PF00561"/>
    </source>
</evidence>
<gene>
    <name evidence="2" type="ORF">D3273_14880</name>
</gene>
<keyword evidence="3" id="KW-1185">Reference proteome</keyword>
<dbReference type="InterPro" id="IPR017497">
    <property type="entry name" value="BchO"/>
</dbReference>
<evidence type="ECO:0000313" key="2">
    <source>
        <dbReference type="EMBL" id="RYC31175.1"/>
    </source>
</evidence>
<dbReference type="PANTHER" id="PTHR46438">
    <property type="entry name" value="ALPHA/BETA-HYDROLASES SUPERFAMILY PROTEIN"/>
    <property type="match status" value="1"/>
</dbReference>
<dbReference type="Proteomes" id="UP000290759">
    <property type="component" value="Unassembled WGS sequence"/>
</dbReference>
<dbReference type="PANTHER" id="PTHR46438:SF11">
    <property type="entry name" value="LIPASE-RELATED"/>
    <property type="match status" value="1"/>
</dbReference>
<reference evidence="2 3" key="2">
    <citation type="submission" date="2019-02" db="EMBL/GenBank/DDBJ databases">
        <title>'Lichenibacterium ramalinii' gen. nov. sp. nov., 'Lichenibacterium minor' gen. nov. sp. nov.</title>
        <authorList>
            <person name="Pankratov T."/>
        </authorList>
    </citation>
    <scope>NUCLEOTIDE SEQUENCE [LARGE SCALE GENOMIC DNA]</scope>
    <source>
        <strain evidence="2 3">RmlP026</strain>
    </source>
</reference>
<dbReference type="RefSeq" id="WP_129227677.1">
    <property type="nucleotide sequence ID" value="NZ_QYBB01000016.1"/>
</dbReference>
<dbReference type="AlphaFoldDB" id="A0A4Q2U8G3"/>
<protein>
    <submittedName>
        <fullName evidence="2">Alpha/beta fold hydrolase</fullName>
    </submittedName>
</protein>
<dbReference type="NCBIfam" id="TIGR03056">
    <property type="entry name" value="bchO_mg_che_rel"/>
    <property type="match status" value="1"/>
</dbReference>
<dbReference type="EMBL" id="QYBB01000016">
    <property type="protein sequence ID" value="RYC31175.1"/>
    <property type="molecule type" value="Genomic_DNA"/>
</dbReference>
<feature type="domain" description="AB hydrolase-1" evidence="1">
    <location>
        <begin position="39"/>
        <end position="276"/>
    </location>
</feature>
<comment type="caution">
    <text evidence="2">The sequence shown here is derived from an EMBL/GenBank/DDBJ whole genome shotgun (WGS) entry which is preliminary data.</text>
</comment>
<dbReference type="OrthoDB" id="9799612at2"/>
<dbReference type="Pfam" id="PF00561">
    <property type="entry name" value="Abhydrolase_1"/>
    <property type="match status" value="1"/>
</dbReference>
<organism evidence="2 3">
    <name type="scientific">Lichenibacterium minor</name>
    <dbReference type="NCBI Taxonomy" id="2316528"/>
    <lineage>
        <taxon>Bacteria</taxon>
        <taxon>Pseudomonadati</taxon>
        <taxon>Pseudomonadota</taxon>
        <taxon>Alphaproteobacteria</taxon>
        <taxon>Hyphomicrobiales</taxon>
        <taxon>Lichenihabitantaceae</taxon>
        <taxon>Lichenibacterium</taxon>
    </lineage>
</organism>
<dbReference type="Gene3D" id="3.40.50.1820">
    <property type="entry name" value="alpha/beta hydrolase"/>
    <property type="match status" value="1"/>
</dbReference>
<proteinExistence type="predicted"/>
<accession>A0A4Q2U8G3</accession>
<evidence type="ECO:0000313" key="3">
    <source>
        <dbReference type="Proteomes" id="UP000290759"/>
    </source>
</evidence>
<sequence length="298" mass="31489">MNGRLDWTSDGRAWPNREHSRFLRAGGISWHVQEMGQGPRLLLLHGTAASTHSFRGLAPLLAPHFTLLIPDLPGHAFTEMPPGGRLSLPVMRDLLRALLGATGFAPEMAAGHSAGAAVLCRAALDAPDFRPKRIVSLNGALLPFDGLTGKVAPGLARALYANPIAPRVFAFFAGEDAVKRLVGNMGSRIDRDGVRQYRTLMGNPGHVAAALGMMTHWDLDGLAGDLPRLPVPLTLVTAATDRAVPPATAASVRKILPSADIVALKGVGHLAHEEKPALVADVLLDLARRDGLLPAPAP</sequence>
<dbReference type="GO" id="GO:0016787">
    <property type="term" value="F:hydrolase activity"/>
    <property type="evidence" value="ECO:0007669"/>
    <property type="project" value="UniProtKB-KW"/>
</dbReference>
<keyword evidence="2" id="KW-0378">Hydrolase</keyword>
<reference evidence="2 3" key="1">
    <citation type="submission" date="2018-12" db="EMBL/GenBank/DDBJ databases">
        <authorList>
            <person name="Grouzdev D.S."/>
            <person name="Krutkina M.S."/>
        </authorList>
    </citation>
    <scope>NUCLEOTIDE SEQUENCE [LARGE SCALE GENOMIC DNA]</scope>
    <source>
        <strain evidence="2 3">RmlP026</strain>
    </source>
</reference>
<name>A0A4Q2U8G3_9HYPH</name>
<dbReference type="InterPro" id="IPR000073">
    <property type="entry name" value="AB_hydrolase_1"/>
</dbReference>